<keyword evidence="2" id="KW-0813">Transport</keyword>
<evidence type="ECO:0000256" key="6">
    <source>
        <dbReference type="SAM" id="Phobius"/>
    </source>
</evidence>
<feature type="transmembrane region" description="Helical" evidence="6">
    <location>
        <begin position="135"/>
        <end position="157"/>
    </location>
</feature>
<dbReference type="PANTHER" id="PTHR23504">
    <property type="entry name" value="MAJOR FACILITATOR SUPERFAMILY DOMAIN-CONTAINING PROTEIN 10"/>
    <property type="match status" value="1"/>
</dbReference>
<dbReference type="InterPro" id="IPR020846">
    <property type="entry name" value="MFS_dom"/>
</dbReference>
<keyword evidence="5 6" id="KW-0472">Membrane</keyword>
<dbReference type="EMBL" id="CP003984">
    <property type="protein sequence ID" value="AII87552.1"/>
    <property type="molecule type" value="Genomic_DNA"/>
</dbReference>
<dbReference type="AlphaFoldDB" id="A0AAN0VJ05"/>
<dbReference type="Gene3D" id="1.20.1250.20">
    <property type="entry name" value="MFS general substrate transporter like domains"/>
    <property type="match status" value="1"/>
</dbReference>
<feature type="domain" description="Major facilitator superfamily (MFS) profile" evidence="7">
    <location>
        <begin position="6"/>
        <end position="395"/>
    </location>
</feature>
<proteinExistence type="predicted"/>
<feature type="transmembrane region" description="Helical" evidence="6">
    <location>
        <begin position="218"/>
        <end position="239"/>
    </location>
</feature>
<feature type="transmembrane region" description="Helical" evidence="6">
    <location>
        <begin position="282"/>
        <end position="300"/>
    </location>
</feature>
<evidence type="ECO:0000259" key="7">
    <source>
        <dbReference type="PROSITE" id="PS50850"/>
    </source>
</evidence>
<feature type="transmembrane region" description="Helical" evidence="6">
    <location>
        <begin position="77"/>
        <end position="100"/>
    </location>
</feature>
<dbReference type="PROSITE" id="PS50850">
    <property type="entry name" value="MFS"/>
    <property type="match status" value="1"/>
</dbReference>
<evidence type="ECO:0000313" key="8">
    <source>
        <dbReference type="EMBL" id="AII87552.1"/>
    </source>
</evidence>
<organism evidence="8 9">
    <name type="scientific">Planktomarina temperata RCA23</name>
    <dbReference type="NCBI Taxonomy" id="666509"/>
    <lineage>
        <taxon>Bacteria</taxon>
        <taxon>Pseudomonadati</taxon>
        <taxon>Pseudomonadota</taxon>
        <taxon>Alphaproteobacteria</taxon>
        <taxon>Rhodobacterales</taxon>
        <taxon>Paracoccaceae</taxon>
        <taxon>Planktomarina</taxon>
    </lineage>
</organism>
<keyword evidence="3 6" id="KW-0812">Transmembrane</keyword>
<dbReference type="CDD" id="cd17388">
    <property type="entry name" value="MFS_TetA"/>
    <property type="match status" value="1"/>
</dbReference>
<dbReference type="InterPro" id="IPR011701">
    <property type="entry name" value="MFS"/>
</dbReference>
<protein>
    <submittedName>
        <fullName evidence="8">Tetracycline resistance protein, class C</fullName>
    </submittedName>
</protein>
<feature type="transmembrane region" description="Helical" evidence="6">
    <location>
        <begin position="251"/>
        <end position="270"/>
    </location>
</feature>
<sequence length="408" mass="43600">MNKPLAFTFIIVTLTIDAMGIGLIIPVMPDLLQDIEGGDLGHAAIWGGILSMVFALMQFLFGPTIGSLSDRYGRRPVLLVSLLVIAVDYVVMGLAHSIWLLVLTRVIGGIAAATQATAAAFISDISTAENRSANFGILGASFGVGFVLGPLIGGLLGEYGFRVPFFAAAGLASLNLLLGYFVLPETVSKELRRPFDPARANPLGALVQIRKIPGLARFLLVFFLYEFAFYSYPAIWVYYAKAQFHWEPGMVGLSLASFGISVAVVEGLLIRRILPWLGERRTIVIGFMFNIAMFTALGFLTSGFWALIIAPFSALGSVVVPAMRGIMANKAAANQQGEVQGIIASTQSLAVIFAPLVLTYVFYLATRPGGPVFLPGAPFLLAAAVVAITLTLFTTRPRGSISGQNSTR</sequence>
<dbReference type="PRINTS" id="PR01035">
    <property type="entry name" value="TCRTETA"/>
</dbReference>
<feature type="transmembrane region" description="Helical" evidence="6">
    <location>
        <begin position="306"/>
        <end position="327"/>
    </location>
</feature>
<dbReference type="SUPFAM" id="SSF103473">
    <property type="entry name" value="MFS general substrate transporter"/>
    <property type="match status" value="1"/>
</dbReference>
<gene>
    <name evidence="8" type="ORF">RCA23_c20210</name>
</gene>
<dbReference type="Pfam" id="PF07690">
    <property type="entry name" value="MFS_1"/>
    <property type="match status" value="1"/>
</dbReference>
<evidence type="ECO:0000256" key="5">
    <source>
        <dbReference type="ARBA" id="ARBA00023136"/>
    </source>
</evidence>
<evidence type="ECO:0000313" key="9">
    <source>
        <dbReference type="Proteomes" id="UP000028680"/>
    </source>
</evidence>
<dbReference type="KEGG" id="ptp:RCA23_c20210"/>
<dbReference type="GeneID" id="93367400"/>
<dbReference type="InterPro" id="IPR001958">
    <property type="entry name" value="Tet-R_TetA/multi-R_MdtG-like"/>
</dbReference>
<feature type="transmembrane region" description="Helical" evidence="6">
    <location>
        <begin position="44"/>
        <end position="65"/>
    </location>
</feature>
<dbReference type="PANTHER" id="PTHR23504:SF15">
    <property type="entry name" value="MAJOR FACILITATOR SUPERFAMILY (MFS) PROFILE DOMAIN-CONTAINING PROTEIN"/>
    <property type="match status" value="1"/>
</dbReference>
<evidence type="ECO:0000256" key="4">
    <source>
        <dbReference type="ARBA" id="ARBA00022989"/>
    </source>
</evidence>
<accession>A0AAN0VJ05</accession>
<dbReference type="Proteomes" id="UP000028680">
    <property type="component" value="Chromosome"/>
</dbReference>
<feature type="transmembrane region" description="Helical" evidence="6">
    <location>
        <begin position="348"/>
        <end position="366"/>
    </location>
</feature>
<feature type="transmembrane region" description="Helical" evidence="6">
    <location>
        <begin position="163"/>
        <end position="183"/>
    </location>
</feature>
<name>A0AAN0VJ05_9RHOB</name>
<evidence type="ECO:0000256" key="2">
    <source>
        <dbReference type="ARBA" id="ARBA00022448"/>
    </source>
</evidence>
<keyword evidence="4 6" id="KW-1133">Transmembrane helix</keyword>
<reference evidence="8 9" key="1">
    <citation type="journal article" date="2014" name="ISME J.">
        <title>Adaptation of an abundant Roseobacter RCA organism to pelagic systems revealed by genomic and transcriptomic analyses.</title>
        <authorList>
            <person name="Voget S."/>
            <person name="Wemheuer B."/>
            <person name="Brinkhoff T."/>
            <person name="Vollmers J."/>
            <person name="Dietrich S."/>
            <person name="Giebel H.A."/>
            <person name="Beardsley C."/>
            <person name="Sardemann C."/>
            <person name="Bakenhus I."/>
            <person name="Billerbeck S."/>
            <person name="Daniel R."/>
            <person name="Simon M."/>
        </authorList>
    </citation>
    <scope>NUCLEOTIDE SEQUENCE [LARGE SCALE GENOMIC DNA]</scope>
    <source>
        <strain evidence="8 9">RCA23</strain>
    </source>
</reference>
<evidence type="ECO:0000256" key="1">
    <source>
        <dbReference type="ARBA" id="ARBA00004141"/>
    </source>
</evidence>
<comment type="subcellular location">
    <subcellularLocation>
        <location evidence="1">Membrane</location>
        <topology evidence="1">Multi-pass membrane protein</topology>
    </subcellularLocation>
</comment>
<feature type="transmembrane region" description="Helical" evidence="6">
    <location>
        <begin position="106"/>
        <end position="123"/>
    </location>
</feature>
<dbReference type="InterPro" id="IPR036259">
    <property type="entry name" value="MFS_trans_sf"/>
</dbReference>
<keyword evidence="9" id="KW-1185">Reference proteome</keyword>
<feature type="transmembrane region" description="Helical" evidence="6">
    <location>
        <begin position="372"/>
        <end position="393"/>
    </location>
</feature>
<dbReference type="RefSeq" id="WP_044050248.1">
    <property type="nucleotide sequence ID" value="NZ_CP003984.1"/>
</dbReference>
<evidence type="ECO:0000256" key="3">
    <source>
        <dbReference type="ARBA" id="ARBA00022692"/>
    </source>
</evidence>
<dbReference type="GO" id="GO:0016020">
    <property type="term" value="C:membrane"/>
    <property type="evidence" value="ECO:0007669"/>
    <property type="project" value="UniProtKB-SubCell"/>
</dbReference>
<dbReference type="GO" id="GO:0022857">
    <property type="term" value="F:transmembrane transporter activity"/>
    <property type="evidence" value="ECO:0007669"/>
    <property type="project" value="InterPro"/>
</dbReference>